<dbReference type="PANTHER" id="PTHR33778:SF1">
    <property type="entry name" value="MAGNESIUM TRANSPORTER YHID-RELATED"/>
    <property type="match status" value="1"/>
</dbReference>
<dbReference type="Pfam" id="PF02308">
    <property type="entry name" value="MgtC"/>
    <property type="match status" value="1"/>
</dbReference>
<dbReference type="InterPro" id="IPR003416">
    <property type="entry name" value="MgtC/SapB/SrpB/YhiD_fam"/>
</dbReference>
<comment type="caution">
    <text evidence="9">The sequence shown here is derived from an EMBL/GenBank/DDBJ whole genome shotgun (WGS) entry which is preliminary data.</text>
</comment>
<evidence type="ECO:0000256" key="7">
    <source>
        <dbReference type="SAM" id="Phobius"/>
    </source>
</evidence>
<comment type="similarity">
    <text evidence="2">Belongs to the MgtC/SapB family.</text>
</comment>
<evidence type="ECO:0000256" key="1">
    <source>
        <dbReference type="ARBA" id="ARBA00004651"/>
    </source>
</evidence>
<evidence type="ECO:0000259" key="8">
    <source>
        <dbReference type="Pfam" id="PF02308"/>
    </source>
</evidence>
<protein>
    <submittedName>
        <fullName evidence="9">MgtC/SapB transporter</fullName>
    </submittedName>
</protein>
<reference evidence="9 10" key="1">
    <citation type="submission" date="2014-12" db="EMBL/GenBank/DDBJ databases">
        <title>Genome sequence of Flavobacterium anhuiense RCM74.</title>
        <authorList>
            <person name="Kim J.F."/>
            <person name="Song J.Y."/>
            <person name="Kwak M.-J."/>
            <person name="Lee S.-W."/>
        </authorList>
    </citation>
    <scope>NUCLEOTIDE SEQUENCE [LARGE SCALE GENOMIC DNA]</scope>
    <source>
        <strain evidence="9 10">RCM74</strain>
    </source>
</reference>
<evidence type="ECO:0000256" key="3">
    <source>
        <dbReference type="ARBA" id="ARBA00022475"/>
    </source>
</evidence>
<gene>
    <name evidence="9" type="ORF">NU08_3194</name>
</gene>
<dbReference type="PANTHER" id="PTHR33778">
    <property type="entry name" value="PROTEIN MGTC"/>
    <property type="match status" value="1"/>
</dbReference>
<keyword evidence="4 7" id="KW-0812">Transmembrane</keyword>
<evidence type="ECO:0000256" key="6">
    <source>
        <dbReference type="ARBA" id="ARBA00023136"/>
    </source>
</evidence>
<name>A0A444VVE9_9FLAO</name>
<dbReference type="AlphaFoldDB" id="A0A444VVE9"/>
<dbReference type="RefSeq" id="WP_129748023.1">
    <property type="nucleotide sequence ID" value="NZ_CP158864.1"/>
</dbReference>
<accession>A0A444VVE9</accession>
<dbReference type="GO" id="GO:0005886">
    <property type="term" value="C:plasma membrane"/>
    <property type="evidence" value="ECO:0007669"/>
    <property type="project" value="UniProtKB-SubCell"/>
</dbReference>
<dbReference type="PRINTS" id="PR01837">
    <property type="entry name" value="MGTCSAPBPROT"/>
</dbReference>
<evidence type="ECO:0000313" key="10">
    <source>
        <dbReference type="Proteomes" id="UP000290433"/>
    </source>
</evidence>
<sequence>MELEIVIRLLLAAFWGALIGAEREYSGKAAGLRTTIMISVGACFFTFMSEWIGGTGNPDRIASNIVTGLGFLCAGVIFRSDNHVSGITTAATIWSVAAVSMGVGAGYYFASACAALMILSILTVLTFLQDKIDLINAHKTLQITFNRSDSGYARCLELFSTYGVKSKLITQRRNLNHVVLEWQIHGPKKSIESLYTALLQDPVFEELVL</sequence>
<dbReference type="InterPro" id="IPR049177">
    <property type="entry name" value="MgtC_SapB_SrpB_YhiD_N"/>
</dbReference>
<organism evidence="9 10">
    <name type="scientific">Flavobacterium anhuiense</name>
    <dbReference type="NCBI Taxonomy" id="459526"/>
    <lineage>
        <taxon>Bacteria</taxon>
        <taxon>Pseudomonadati</taxon>
        <taxon>Bacteroidota</taxon>
        <taxon>Flavobacteriia</taxon>
        <taxon>Flavobacteriales</taxon>
        <taxon>Flavobacteriaceae</taxon>
        <taxon>Flavobacterium</taxon>
    </lineage>
</organism>
<feature type="transmembrane region" description="Helical" evidence="7">
    <location>
        <begin position="61"/>
        <end position="78"/>
    </location>
</feature>
<feature type="transmembrane region" description="Helical" evidence="7">
    <location>
        <begin position="30"/>
        <end position="49"/>
    </location>
</feature>
<dbReference type="Proteomes" id="UP000290433">
    <property type="component" value="Unassembled WGS sequence"/>
</dbReference>
<keyword evidence="5 7" id="KW-1133">Transmembrane helix</keyword>
<proteinExistence type="inferred from homology"/>
<evidence type="ECO:0000256" key="2">
    <source>
        <dbReference type="ARBA" id="ARBA00009298"/>
    </source>
</evidence>
<keyword evidence="3" id="KW-1003">Cell membrane</keyword>
<keyword evidence="6 7" id="KW-0472">Membrane</keyword>
<evidence type="ECO:0000313" key="9">
    <source>
        <dbReference type="EMBL" id="RYJ37672.1"/>
    </source>
</evidence>
<dbReference type="EMBL" id="JUIV01000013">
    <property type="protein sequence ID" value="RYJ37672.1"/>
    <property type="molecule type" value="Genomic_DNA"/>
</dbReference>
<feature type="transmembrane region" description="Helical" evidence="7">
    <location>
        <begin position="107"/>
        <end position="128"/>
    </location>
</feature>
<evidence type="ECO:0000256" key="5">
    <source>
        <dbReference type="ARBA" id="ARBA00022989"/>
    </source>
</evidence>
<feature type="domain" description="MgtC/SapB/SrpB/YhiD N-terminal" evidence="8">
    <location>
        <begin position="9"/>
        <end position="129"/>
    </location>
</feature>
<evidence type="ECO:0000256" key="4">
    <source>
        <dbReference type="ARBA" id="ARBA00022692"/>
    </source>
</evidence>
<comment type="subcellular location">
    <subcellularLocation>
        <location evidence="1">Cell membrane</location>
        <topology evidence="1">Multi-pass membrane protein</topology>
    </subcellularLocation>
</comment>
<dbReference type="OrthoDB" id="9811198at2"/>